<dbReference type="Proteomes" id="UP001557470">
    <property type="component" value="Unassembled WGS sequence"/>
</dbReference>
<accession>A0ABD0WH88</accession>
<evidence type="ECO:0000256" key="1">
    <source>
        <dbReference type="SAM" id="MobiDB-lite"/>
    </source>
</evidence>
<evidence type="ECO:0000313" key="3">
    <source>
        <dbReference type="Proteomes" id="UP001557470"/>
    </source>
</evidence>
<protein>
    <submittedName>
        <fullName evidence="2">Uncharacterized protein</fullName>
    </submittedName>
</protein>
<gene>
    <name evidence="2" type="ORF">UPYG_G00196310</name>
</gene>
<reference evidence="2 3" key="1">
    <citation type="submission" date="2024-06" db="EMBL/GenBank/DDBJ databases">
        <authorList>
            <person name="Pan Q."/>
            <person name="Wen M."/>
            <person name="Jouanno E."/>
            <person name="Zahm M."/>
            <person name="Klopp C."/>
            <person name="Cabau C."/>
            <person name="Louis A."/>
            <person name="Berthelot C."/>
            <person name="Parey E."/>
            <person name="Roest Crollius H."/>
            <person name="Montfort J."/>
            <person name="Robinson-Rechavi M."/>
            <person name="Bouchez O."/>
            <person name="Lampietro C."/>
            <person name="Lopez Roques C."/>
            <person name="Donnadieu C."/>
            <person name="Postlethwait J."/>
            <person name="Bobe J."/>
            <person name="Verreycken H."/>
            <person name="Guiguen Y."/>
        </authorList>
    </citation>
    <scope>NUCLEOTIDE SEQUENCE [LARGE SCALE GENOMIC DNA]</scope>
    <source>
        <strain evidence="2">Up_M1</strain>
        <tissue evidence="2">Testis</tissue>
    </source>
</reference>
<name>A0ABD0WH88_UMBPY</name>
<proteinExistence type="predicted"/>
<comment type="caution">
    <text evidence="2">The sequence shown here is derived from an EMBL/GenBank/DDBJ whole genome shotgun (WGS) entry which is preliminary data.</text>
</comment>
<organism evidence="2 3">
    <name type="scientific">Umbra pygmaea</name>
    <name type="common">Eastern mudminnow</name>
    <dbReference type="NCBI Taxonomy" id="75934"/>
    <lineage>
        <taxon>Eukaryota</taxon>
        <taxon>Metazoa</taxon>
        <taxon>Chordata</taxon>
        <taxon>Craniata</taxon>
        <taxon>Vertebrata</taxon>
        <taxon>Euteleostomi</taxon>
        <taxon>Actinopterygii</taxon>
        <taxon>Neopterygii</taxon>
        <taxon>Teleostei</taxon>
        <taxon>Protacanthopterygii</taxon>
        <taxon>Esociformes</taxon>
        <taxon>Umbridae</taxon>
        <taxon>Umbra</taxon>
    </lineage>
</organism>
<dbReference type="EMBL" id="JAGEUA010000006">
    <property type="protein sequence ID" value="KAL0972909.1"/>
    <property type="molecule type" value="Genomic_DNA"/>
</dbReference>
<feature type="region of interest" description="Disordered" evidence="1">
    <location>
        <begin position="25"/>
        <end position="53"/>
    </location>
</feature>
<keyword evidence="3" id="KW-1185">Reference proteome</keyword>
<dbReference type="AlphaFoldDB" id="A0ABD0WH88"/>
<sequence>MTRKRAAVVFLKGVTDVPASQIPWSPVTTHGPHPLFQRSHRASREHPGRRCNWARPQPAGTVMCVGGEGHRFSKACVGLMSLPPTPQPGWRCLP</sequence>
<evidence type="ECO:0000313" key="2">
    <source>
        <dbReference type="EMBL" id="KAL0972909.1"/>
    </source>
</evidence>